<dbReference type="KEGG" id="sve:SVEN_4091"/>
<name>F2RH49_STRVP</name>
<accession>F2RH49</accession>
<dbReference type="STRING" id="953739.SVEN_4091"/>
<dbReference type="Pfam" id="PF21806">
    <property type="entry name" value="DUF6879"/>
    <property type="match status" value="1"/>
</dbReference>
<dbReference type="AlphaFoldDB" id="F2RH49"/>
<evidence type="ECO:0000313" key="2">
    <source>
        <dbReference type="EMBL" id="CCA57377.1"/>
    </source>
</evidence>
<sequence>MRQNEPPRFDELLAGARRSAVHLEMRDGYAVQDEADDYRRWRETGERDVDPASPYWAPWVERVRAATARGVVMRRVRIVSEPVSEYIRYEHAGTVVNVHAGEEVRWLPRDQAVGLLLPAVDGWLFDDEQLLLNHFDGDGRWRDRPMELRTEPVLVRAYADAVEAVWDRAVPHDQYEIR</sequence>
<dbReference type="InterPro" id="IPR049244">
    <property type="entry name" value="DUF6879"/>
</dbReference>
<dbReference type="HOGENOM" id="CLU_097170_1_0_11"/>
<protein>
    <recommendedName>
        <fullName evidence="1">DUF6879 domain-containing protein</fullName>
    </recommendedName>
</protein>
<keyword evidence="3" id="KW-1185">Reference proteome</keyword>
<dbReference type="RefSeq" id="WP_015035288.1">
    <property type="nucleotide sequence ID" value="NC_018750.1"/>
</dbReference>
<evidence type="ECO:0000313" key="3">
    <source>
        <dbReference type="Proteomes" id="UP000006854"/>
    </source>
</evidence>
<reference evidence="2 3" key="1">
    <citation type="journal article" date="2011" name="BMC Genomics">
        <title>Genome-wide analysis of the role of GlnR in Streptomyces venezuelae provides new insights into global nitrogen regulation in actinomycetes.</title>
        <authorList>
            <person name="Pullan S.T."/>
            <person name="Bibb M.J."/>
            <person name="Merrick M."/>
        </authorList>
    </citation>
    <scope>NUCLEOTIDE SEQUENCE [LARGE SCALE GENOMIC DNA]</scope>
    <source>
        <strain evidence="2">ATCC 10712</strain>
    </source>
</reference>
<gene>
    <name evidence="2" type="ordered locus">SVEN_4091</name>
</gene>
<dbReference type="Proteomes" id="UP000006854">
    <property type="component" value="Chromosome"/>
</dbReference>
<dbReference type="OrthoDB" id="4562627at2"/>
<feature type="domain" description="DUF6879" evidence="1">
    <location>
        <begin position="8"/>
        <end position="175"/>
    </location>
</feature>
<organism evidence="2 3">
    <name type="scientific">Streptomyces venezuelae (strain ATCC 10712 / CBS 650.69 / DSM 40230 / JCM 4526 / NBRC 13096 / PD 04745)</name>
    <dbReference type="NCBI Taxonomy" id="953739"/>
    <lineage>
        <taxon>Bacteria</taxon>
        <taxon>Bacillati</taxon>
        <taxon>Actinomycetota</taxon>
        <taxon>Actinomycetes</taxon>
        <taxon>Kitasatosporales</taxon>
        <taxon>Streptomycetaceae</taxon>
        <taxon>Streptomyces</taxon>
    </lineage>
</organism>
<proteinExistence type="predicted"/>
<evidence type="ECO:0000259" key="1">
    <source>
        <dbReference type="Pfam" id="PF21806"/>
    </source>
</evidence>
<dbReference type="EMBL" id="FR845719">
    <property type="protein sequence ID" value="CCA57377.1"/>
    <property type="molecule type" value="Genomic_DNA"/>
</dbReference>
<dbReference type="eggNOG" id="ENOG5032UPC">
    <property type="taxonomic scope" value="Bacteria"/>
</dbReference>
<dbReference type="GeneID" id="51864655"/>
<dbReference type="PATRIC" id="fig|953739.5.peg.6589"/>